<dbReference type="SUPFAM" id="SSF52540">
    <property type="entry name" value="P-loop containing nucleoside triphosphate hydrolases"/>
    <property type="match status" value="1"/>
</dbReference>
<dbReference type="InterPro" id="IPR027417">
    <property type="entry name" value="P-loop_NTPase"/>
</dbReference>
<evidence type="ECO:0000259" key="10">
    <source>
        <dbReference type="PROSITE" id="PS50893"/>
    </source>
</evidence>
<keyword evidence="7" id="KW-0408">Iron</keyword>
<protein>
    <submittedName>
        <fullName evidence="11">ABC transporter ATP-binding protein</fullName>
    </submittedName>
</protein>
<dbReference type="Gene3D" id="3.40.50.300">
    <property type="entry name" value="P-loop containing nucleotide triphosphate hydrolases"/>
    <property type="match status" value="1"/>
</dbReference>
<dbReference type="SMART" id="SM00382">
    <property type="entry name" value="AAA"/>
    <property type="match status" value="1"/>
</dbReference>
<dbReference type="Pfam" id="PF00005">
    <property type="entry name" value="ABC_tran"/>
    <property type="match status" value="1"/>
</dbReference>
<dbReference type="PANTHER" id="PTHR42771:SF4">
    <property type="entry name" value="IRON(3+)-HYDROXAMATE IMPORT ATP-BINDING PROTEIN FHUC"/>
    <property type="match status" value="1"/>
</dbReference>
<dbReference type="GO" id="GO:0005524">
    <property type="term" value="F:ATP binding"/>
    <property type="evidence" value="ECO:0007669"/>
    <property type="project" value="UniProtKB-KW"/>
</dbReference>
<dbReference type="CDD" id="cd03214">
    <property type="entry name" value="ABC_Iron-Siderophores_B12_Hemin"/>
    <property type="match status" value="1"/>
</dbReference>
<dbReference type="PANTHER" id="PTHR42771">
    <property type="entry name" value="IRON(3+)-HYDROXAMATE IMPORT ATP-BINDING PROTEIN FHUC"/>
    <property type="match status" value="1"/>
</dbReference>
<evidence type="ECO:0000256" key="8">
    <source>
        <dbReference type="ARBA" id="ARBA00023065"/>
    </source>
</evidence>
<comment type="subcellular location">
    <subcellularLocation>
        <location evidence="1">Cell membrane</location>
        <topology evidence="1">Peripheral membrane protein</topology>
    </subcellularLocation>
</comment>
<keyword evidence="5" id="KW-0547">Nucleotide-binding</keyword>
<dbReference type="PROSITE" id="PS00211">
    <property type="entry name" value="ABC_TRANSPORTER_1"/>
    <property type="match status" value="1"/>
</dbReference>
<keyword evidence="2" id="KW-0813">Transport</keyword>
<evidence type="ECO:0000256" key="5">
    <source>
        <dbReference type="ARBA" id="ARBA00022741"/>
    </source>
</evidence>
<evidence type="ECO:0000313" key="11">
    <source>
        <dbReference type="EMBL" id="AYB47459.1"/>
    </source>
</evidence>
<name>A0A385TUG8_PAELA</name>
<dbReference type="PROSITE" id="PS50893">
    <property type="entry name" value="ABC_TRANSPORTER_2"/>
    <property type="match status" value="1"/>
</dbReference>
<dbReference type="GO" id="GO:0005886">
    <property type="term" value="C:plasma membrane"/>
    <property type="evidence" value="ECO:0007669"/>
    <property type="project" value="UniProtKB-SubCell"/>
</dbReference>
<dbReference type="GO" id="GO:0016887">
    <property type="term" value="F:ATP hydrolysis activity"/>
    <property type="evidence" value="ECO:0007669"/>
    <property type="project" value="InterPro"/>
</dbReference>
<sequence>MGIFRLKHEYYLKFPLRYLLTTARPHIIFMDEIENHYRLIANYSGGEMMIRLSTDRISVGYGENLILNRLNVDIPDKRITTIIGPNGCGKSTLLKAVTRIIPYQSGAAILDGEEIAKMNTKLLAKKLAILPQTPEGPGGLTVGELVSYGRYPHQRGFGRLTKQDMDVIDWALEVTGTQDYKYRSVDALSGGQRQRVWIAMALAQETEMIFLDEPTTYLDMAHQLEILELLERLNIEQERTIVMVLHDLNQAARFADYIIAMKDGDIIQAGDPEAVISHEVLKKVFHIDAEIGRDPRTAKPICITYNLLKGEKEDILKTAEHNDNYEETAPPVYRTAVHS</sequence>
<gene>
    <name evidence="11" type="ORF">D5F53_31000</name>
</gene>
<keyword evidence="8" id="KW-0406">Ion transport</keyword>
<organism evidence="11 12">
    <name type="scientific">Paenibacillus lautus</name>
    <name type="common">Bacillus lautus</name>
    <dbReference type="NCBI Taxonomy" id="1401"/>
    <lineage>
        <taxon>Bacteria</taxon>
        <taxon>Bacillati</taxon>
        <taxon>Bacillota</taxon>
        <taxon>Bacilli</taxon>
        <taxon>Bacillales</taxon>
        <taxon>Paenibacillaceae</taxon>
        <taxon>Paenibacillus</taxon>
    </lineage>
</organism>
<keyword evidence="4" id="KW-0410">Iron transport</keyword>
<evidence type="ECO:0000256" key="6">
    <source>
        <dbReference type="ARBA" id="ARBA00022840"/>
    </source>
</evidence>
<reference evidence="11 12" key="1">
    <citation type="submission" date="2018-09" db="EMBL/GenBank/DDBJ databases">
        <title>Genome Sequence of Paenibacillus lautus Strain E7593-69, Azo Dye-Degrading Bacteria, Isolated from Commercial Tattoo Inks.</title>
        <authorList>
            <person name="Nho S.W."/>
            <person name="Kim S.-J."/>
            <person name="Kweon O."/>
            <person name="Cerniglia C.E."/>
        </authorList>
    </citation>
    <scope>NUCLEOTIDE SEQUENCE [LARGE SCALE GENOMIC DNA]</scope>
    <source>
        <strain evidence="11 12">E7593-69</strain>
    </source>
</reference>
<dbReference type="EMBL" id="CP032412">
    <property type="protein sequence ID" value="AYB47459.1"/>
    <property type="molecule type" value="Genomic_DNA"/>
</dbReference>
<evidence type="ECO:0000256" key="2">
    <source>
        <dbReference type="ARBA" id="ARBA00022448"/>
    </source>
</evidence>
<keyword evidence="3" id="KW-1003">Cell membrane</keyword>
<evidence type="ECO:0000256" key="7">
    <source>
        <dbReference type="ARBA" id="ARBA00023004"/>
    </source>
</evidence>
<evidence type="ECO:0000256" key="1">
    <source>
        <dbReference type="ARBA" id="ARBA00004202"/>
    </source>
</evidence>
<accession>A0A385TUG8</accession>
<evidence type="ECO:0000256" key="3">
    <source>
        <dbReference type="ARBA" id="ARBA00022475"/>
    </source>
</evidence>
<evidence type="ECO:0000256" key="9">
    <source>
        <dbReference type="ARBA" id="ARBA00023136"/>
    </source>
</evidence>
<dbReference type="AlphaFoldDB" id="A0A385TUG8"/>
<dbReference type="InterPro" id="IPR003439">
    <property type="entry name" value="ABC_transporter-like_ATP-bd"/>
</dbReference>
<dbReference type="InterPro" id="IPR003593">
    <property type="entry name" value="AAA+_ATPase"/>
</dbReference>
<dbReference type="InterPro" id="IPR051535">
    <property type="entry name" value="Siderophore_ABC-ATPase"/>
</dbReference>
<keyword evidence="6 11" id="KW-0067">ATP-binding</keyword>
<dbReference type="FunFam" id="3.40.50.300:FF:000134">
    <property type="entry name" value="Iron-enterobactin ABC transporter ATP-binding protein"/>
    <property type="match status" value="1"/>
</dbReference>
<feature type="domain" description="ABC transporter" evidence="10">
    <location>
        <begin position="52"/>
        <end position="288"/>
    </location>
</feature>
<dbReference type="InterPro" id="IPR017871">
    <property type="entry name" value="ABC_transporter-like_CS"/>
</dbReference>
<evidence type="ECO:0000256" key="4">
    <source>
        <dbReference type="ARBA" id="ARBA00022496"/>
    </source>
</evidence>
<dbReference type="KEGG" id="plw:D5F53_31000"/>
<keyword evidence="12" id="KW-1185">Reference proteome</keyword>
<evidence type="ECO:0000313" key="12">
    <source>
        <dbReference type="Proteomes" id="UP000266552"/>
    </source>
</evidence>
<keyword evidence="9" id="KW-0472">Membrane</keyword>
<proteinExistence type="predicted"/>
<dbReference type="GO" id="GO:0006826">
    <property type="term" value="P:iron ion transport"/>
    <property type="evidence" value="ECO:0007669"/>
    <property type="project" value="UniProtKB-KW"/>
</dbReference>
<dbReference type="Proteomes" id="UP000266552">
    <property type="component" value="Chromosome"/>
</dbReference>